<proteinExistence type="predicted"/>
<dbReference type="PANTHER" id="PTHR40758:SF1">
    <property type="entry name" value="CONSERVED PROTEIN"/>
    <property type="match status" value="1"/>
</dbReference>
<dbReference type="InterPro" id="IPR024344">
    <property type="entry name" value="MDMPI_metal-binding"/>
</dbReference>
<dbReference type="NCBIfam" id="TIGR03083">
    <property type="entry name" value="maleylpyruvate isomerase family mycothiol-dependent enzyme"/>
    <property type="match status" value="1"/>
</dbReference>
<evidence type="ECO:0000259" key="1">
    <source>
        <dbReference type="Pfam" id="PF07398"/>
    </source>
</evidence>
<organism evidence="3 4">
    <name type="scientific">Streptomyces misionensis</name>
    <dbReference type="NCBI Taxonomy" id="67331"/>
    <lineage>
        <taxon>Bacteria</taxon>
        <taxon>Bacillati</taxon>
        <taxon>Actinomycetota</taxon>
        <taxon>Actinomycetes</taxon>
        <taxon>Kitasatosporales</taxon>
        <taxon>Streptomycetaceae</taxon>
        <taxon>Streptomyces</taxon>
    </lineage>
</organism>
<reference evidence="3 4" key="1">
    <citation type="submission" date="2016-10" db="EMBL/GenBank/DDBJ databases">
        <authorList>
            <person name="de Groot N.N."/>
        </authorList>
    </citation>
    <scope>NUCLEOTIDE SEQUENCE [LARGE SCALE GENOMIC DNA]</scope>
    <source>
        <strain evidence="3 4">DSM 40306</strain>
    </source>
</reference>
<dbReference type="InterPro" id="IPR010872">
    <property type="entry name" value="MDMPI_C-term_domain"/>
</dbReference>
<dbReference type="SUPFAM" id="SSF109854">
    <property type="entry name" value="DinB/YfiT-like putative metalloenzymes"/>
    <property type="match status" value="1"/>
</dbReference>
<dbReference type="InterPro" id="IPR017517">
    <property type="entry name" value="Maleyloyr_isom"/>
</dbReference>
<evidence type="ECO:0000313" key="3">
    <source>
        <dbReference type="EMBL" id="SEB78451.1"/>
    </source>
</evidence>
<dbReference type="Pfam" id="PF07398">
    <property type="entry name" value="MDMPI_C"/>
    <property type="match status" value="1"/>
</dbReference>
<dbReference type="InterPro" id="IPR034660">
    <property type="entry name" value="DinB/YfiT-like"/>
</dbReference>
<dbReference type="STRING" id="67331.SAMN04490357_0380"/>
<name>A0A1H4M5W3_9ACTN</name>
<dbReference type="Gene3D" id="1.20.120.450">
    <property type="entry name" value="dinb family like domain"/>
    <property type="match status" value="1"/>
</dbReference>
<feature type="domain" description="MDMPI C-terminal" evidence="1">
    <location>
        <begin position="157"/>
        <end position="249"/>
    </location>
</feature>
<dbReference type="Proteomes" id="UP000182375">
    <property type="component" value="Unassembled WGS sequence"/>
</dbReference>
<dbReference type="PANTHER" id="PTHR40758">
    <property type="entry name" value="CONSERVED PROTEIN"/>
    <property type="match status" value="1"/>
</dbReference>
<dbReference type="GO" id="GO:0046872">
    <property type="term" value="F:metal ion binding"/>
    <property type="evidence" value="ECO:0007669"/>
    <property type="project" value="InterPro"/>
</dbReference>
<accession>A0A1H4M5W3</accession>
<sequence>MLGGAVTESLEFSALLHLLDERSAAFRSAVAAAPGLDAPVPSCPEWTLFDLVRHLGTGQRWWAAIVAAGPAEAPPAKDAAEPPRELEALLAWYAESNELLLSTLREAGPDRACWTWWSAGVSPANAWGVARRRVHEVLVHTYDAQLAAGAVQPMPADVAIDGVAEFLDTCNSTPAAWPHEAATIHYHATEGRSWLLTLDDTGAWPAPLTDDAAPASASATGTAEQLLLFVWGRLTLSDLKAEGDQRVFEQLIAWEPEE</sequence>
<protein>
    <submittedName>
        <fullName evidence="3">TIGR03083 family protein</fullName>
    </submittedName>
</protein>
<gene>
    <name evidence="3" type="ORF">SAMN04490357_0380</name>
</gene>
<dbReference type="EMBL" id="FNTD01000004">
    <property type="protein sequence ID" value="SEB78451.1"/>
    <property type="molecule type" value="Genomic_DNA"/>
</dbReference>
<dbReference type="GO" id="GO:0005886">
    <property type="term" value="C:plasma membrane"/>
    <property type="evidence" value="ECO:0007669"/>
    <property type="project" value="TreeGrafter"/>
</dbReference>
<evidence type="ECO:0000313" key="4">
    <source>
        <dbReference type="Proteomes" id="UP000182375"/>
    </source>
</evidence>
<dbReference type="Pfam" id="PF11716">
    <property type="entry name" value="MDMPI_N"/>
    <property type="match status" value="1"/>
</dbReference>
<feature type="domain" description="Mycothiol-dependent maleylpyruvate isomerase metal-binding" evidence="2">
    <location>
        <begin position="17"/>
        <end position="145"/>
    </location>
</feature>
<dbReference type="AlphaFoldDB" id="A0A1H4M5W3"/>
<evidence type="ECO:0000259" key="2">
    <source>
        <dbReference type="Pfam" id="PF11716"/>
    </source>
</evidence>